<dbReference type="AlphaFoldDB" id="M2S903"/>
<proteinExistence type="predicted"/>
<dbReference type="Proteomes" id="UP000016934">
    <property type="component" value="Unassembled WGS sequence"/>
</dbReference>
<reference evidence="2" key="2">
    <citation type="journal article" date="2013" name="PLoS Genet.">
        <title>Comparative genome structure, secondary metabolite, and effector coding capacity across Cochliobolus pathogens.</title>
        <authorList>
            <person name="Condon B.J."/>
            <person name="Leng Y."/>
            <person name="Wu D."/>
            <person name="Bushley K.E."/>
            <person name="Ohm R.A."/>
            <person name="Otillar R."/>
            <person name="Martin J."/>
            <person name="Schackwitz W."/>
            <person name="Grimwood J."/>
            <person name="MohdZainudin N."/>
            <person name="Xue C."/>
            <person name="Wang R."/>
            <person name="Manning V.A."/>
            <person name="Dhillon B."/>
            <person name="Tu Z.J."/>
            <person name="Steffenson B.J."/>
            <person name="Salamov A."/>
            <person name="Sun H."/>
            <person name="Lowry S."/>
            <person name="LaButti K."/>
            <person name="Han J."/>
            <person name="Copeland A."/>
            <person name="Lindquist E."/>
            <person name="Barry K."/>
            <person name="Schmutz J."/>
            <person name="Baker S.E."/>
            <person name="Ciuffetti L.M."/>
            <person name="Grigoriev I.V."/>
            <person name="Zhong S."/>
            <person name="Turgeon B.G."/>
        </authorList>
    </citation>
    <scope>NUCLEOTIDE SEQUENCE [LARGE SCALE GENOMIC DNA]</scope>
    <source>
        <strain evidence="2">ND90Pr / ATCC 201652</strain>
    </source>
</reference>
<dbReference type="EMBL" id="KB445644">
    <property type="protein sequence ID" value="EMD63828.1"/>
    <property type="molecule type" value="Genomic_DNA"/>
</dbReference>
<name>M2S903_COCSN</name>
<keyword evidence="2" id="KW-1185">Reference proteome</keyword>
<dbReference type="OrthoDB" id="10430507at2759"/>
<sequence length="158" mass="17221">MTMERIRALSERGKFMVGDKGSEEEGSEEGPHSQQFEFADGVGVSEFGPCGAAAAVGGCAPCIDNRCIVCTMQYISDDAAVSKKFMLGRVWRGVWRGMENGLWSWIKGFGRWFQSGSITVSETTDNHPPPSRFEDVAEMFGACWDFCVAIAASLASKD</sequence>
<accession>M2S903</accession>
<evidence type="ECO:0000313" key="1">
    <source>
        <dbReference type="EMBL" id="EMD63828.1"/>
    </source>
</evidence>
<reference evidence="1 2" key="1">
    <citation type="journal article" date="2012" name="PLoS Pathog.">
        <title>Diverse lifestyles and strategies of plant pathogenesis encoded in the genomes of eighteen Dothideomycetes fungi.</title>
        <authorList>
            <person name="Ohm R.A."/>
            <person name="Feau N."/>
            <person name="Henrissat B."/>
            <person name="Schoch C.L."/>
            <person name="Horwitz B.A."/>
            <person name="Barry K.W."/>
            <person name="Condon B.J."/>
            <person name="Copeland A.C."/>
            <person name="Dhillon B."/>
            <person name="Glaser F."/>
            <person name="Hesse C.N."/>
            <person name="Kosti I."/>
            <person name="LaButti K."/>
            <person name="Lindquist E.A."/>
            <person name="Lucas S."/>
            <person name="Salamov A.A."/>
            <person name="Bradshaw R.E."/>
            <person name="Ciuffetti L."/>
            <person name="Hamelin R.C."/>
            <person name="Kema G.H.J."/>
            <person name="Lawrence C."/>
            <person name="Scott J.A."/>
            <person name="Spatafora J.W."/>
            <person name="Turgeon B.G."/>
            <person name="de Wit P.J.G.M."/>
            <person name="Zhong S."/>
            <person name="Goodwin S.B."/>
            <person name="Grigoriev I.V."/>
        </authorList>
    </citation>
    <scope>NUCLEOTIDE SEQUENCE [LARGE SCALE GENOMIC DNA]</scope>
    <source>
        <strain evidence="2">ND90Pr / ATCC 201652</strain>
    </source>
</reference>
<organism evidence="1 2">
    <name type="scientific">Cochliobolus sativus (strain ND90Pr / ATCC 201652)</name>
    <name type="common">Common root rot and spot blotch fungus</name>
    <name type="synonym">Bipolaris sorokiniana</name>
    <dbReference type="NCBI Taxonomy" id="665912"/>
    <lineage>
        <taxon>Eukaryota</taxon>
        <taxon>Fungi</taxon>
        <taxon>Dikarya</taxon>
        <taxon>Ascomycota</taxon>
        <taxon>Pezizomycotina</taxon>
        <taxon>Dothideomycetes</taxon>
        <taxon>Pleosporomycetidae</taxon>
        <taxon>Pleosporales</taxon>
        <taxon>Pleosporineae</taxon>
        <taxon>Pleosporaceae</taxon>
        <taxon>Bipolaris</taxon>
    </lineage>
</organism>
<protein>
    <submittedName>
        <fullName evidence="1">Uncharacterized protein</fullName>
    </submittedName>
</protein>
<dbReference type="KEGG" id="bsc:COCSADRAFT_172072"/>
<dbReference type="RefSeq" id="XP_007700832.1">
    <property type="nucleotide sequence ID" value="XM_007702642.1"/>
</dbReference>
<evidence type="ECO:0000313" key="2">
    <source>
        <dbReference type="Proteomes" id="UP000016934"/>
    </source>
</evidence>
<dbReference type="HOGENOM" id="CLU_1669248_0_0_1"/>
<dbReference type="GeneID" id="19132777"/>
<gene>
    <name evidence="1" type="ORF">COCSADRAFT_172072</name>
</gene>